<name>D4GZK7_HALVD</name>
<dbReference type="Pfam" id="PF15931">
    <property type="entry name" value="DUF4747"/>
    <property type="match status" value="1"/>
</dbReference>
<dbReference type="PaxDb" id="309800-C498_19579"/>
<protein>
    <recommendedName>
        <fullName evidence="3">DUF4747 family protein</fullName>
    </recommendedName>
</protein>
<dbReference type="EMBL" id="CP001956">
    <property type="protein sequence ID" value="ADE05196.2"/>
    <property type="molecule type" value="Genomic_DNA"/>
</dbReference>
<dbReference type="InterPro" id="IPR031832">
    <property type="entry name" value="DUF4747"/>
</dbReference>
<dbReference type="RefSeq" id="WP_236995479.1">
    <property type="nucleotide sequence ID" value="NC_013967.1"/>
</dbReference>
<proteinExistence type="predicted"/>
<accession>D4GZK7</accession>
<evidence type="ECO:0000313" key="1">
    <source>
        <dbReference type="EMBL" id="ADE05196.2"/>
    </source>
</evidence>
<dbReference type="AlphaFoldDB" id="D4GZK7"/>
<evidence type="ECO:0008006" key="3">
    <source>
        <dbReference type="Google" id="ProtNLM"/>
    </source>
</evidence>
<sequence>MSGTKFYFATFEVEGNFGFDYPADMEYDRKVRESLTDFVELEGAVAQGDSEEWYFGRPEFDANMIYGKFGKVYADEPLTYDDEIGDFVEGDEPNKEADYSLFAIDLENNLVIFSSTYRVRHRNFTKYLKKGYDSFTGGDASIHLELVRNKEGVETVIQNYPVHKIHAELVPSNPSPDEEWEELDESLREMLADKLGITAEQYNDGGLDFSESFLSQVASMSQSKYGESWEITYSDDDGEFKVISSDDDPASKVIDEEPTTTGGLKAHIEGILSYGLTFLDSVPHKASSASCF</sequence>
<dbReference type="STRING" id="309800.HVO_0262"/>
<keyword evidence="2" id="KW-1185">Reference proteome</keyword>
<organism evidence="1 2">
    <name type="scientific">Haloferax volcanii (strain ATCC 29605 / DSM 3757 / JCM 8879 / NBRC 14742 / NCIMB 2012 / VKM B-1768 / DS2)</name>
    <name type="common">Halobacterium volcanii</name>
    <dbReference type="NCBI Taxonomy" id="309800"/>
    <lineage>
        <taxon>Archaea</taxon>
        <taxon>Methanobacteriati</taxon>
        <taxon>Methanobacteriota</taxon>
        <taxon>Stenosarchaea group</taxon>
        <taxon>Halobacteria</taxon>
        <taxon>Halobacteriales</taxon>
        <taxon>Haloferacaceae</taxon>
        <taxon>Haloferax</taxon>
    </lineage>
</organism>
<dbReference type="KEGG" id="hvo:HVO_0262"/>
<gene>
    <name evidence="1" type="ordered locus">HVO_0262</name>
</gene>
<evidence type="ECO:0000313" key="2">
    <source>
        <dbReference type="Proteomes" id="UP000008243"/>
    </source>
</evidence>
<dbReference type="Proteomes" id="UP000008243">
    <property type="component" value="Chromosome"/>
</dbReference>
<dbReference type="GeneID" id="31787463"/>
<reference evidence="1 2" key="1">
    <citation type="journal article" date="2010" name="PLoS ONE">
        <title>The complete genome sequence of Haloferax volcanii DS2, a model archaeon.</title>
        <authorList>
            <person name="Hartman A.L."/>
            <person name="Norais C."/>
            <person name="Badger J.H."/>
            <person name="Delmas S."/>
            <person name="Haldenby S."/>
            <person name="Madupu R."/>
            <person name="Robinson J."/>
            <person name="Khouri H."/>
            <person name="Ren Q."/>
            <person name="Lowe T.M."/>
            <person name="Maupin-Furlow J."/>
            <person name="Pohlschroder M."/>
            <person name="Daniels C."/>
            <person name="Pfeiffer F."/>
            <person name="Allers T."/>
            <person name="Eisen J.A."/>
        </authorList>
    </citation>
    <scope>NUCLEOTIDE SEQUENCE [LARGE SCALE GENOMIC DNA]</scope>
    <source>
        <strain evidence="2">ATCC 29605 / DSM 3757 / JCM 8879 / NBRC 14742 / NCIMB 2012 / VKM B-1768 / DS2</strain>
    </source>
</reference>
<dbReference type="EnsemblBacteria" id="ADE05196">
    <property type="protein sequence ID" value="ADE05196"/>
    <property type="gene ID" value="HVO_0262"/>
</dbReference>